<evidence type="ECO:0000256" key="3">
    <source>
        <dbReference type="ARBA" id="ARBA00022989"/>
    </source>
</evidence>
<reference evidence="9" key="1">
    <citation type="journal article" date="2013" name="Genome Announc.">
        <title>Genome sequence of the food spoilage yeast Zygosaccharomyces bailii CLIB 213(T).</title>
        <authorList>
            <person name="Galeote V."/>
            <person name="Bigey F."/>
            <person name="Devillers H."/>
            <person name="Neuveglise C."/>
            <person name="Dequin S."/>
        </authorList>
    </citation>
    <scope>NUCLEOTIDE SEQUENCE [LARGE SCALE GENOMIC DNA]</scope>
    <source>
        <strain evidence="9">CLIB 213 / ATCC 58445 / CBS 680 / CCRC 21525 / NBRC 1098 / NCYC 1416 / NRRL Y-2227</strain>
    </source>
</reference>
<dbReference type="GO" id="GO:0006886">
    <property type="term" value="P:intracellular protein transport"/>
    <property type="evidence" value="ECO:0007669"/>
    <property type="project" value="UniProtKB-UniRule"/>
</dbReference>
<evidence type="ECO:0000256" key="6">
    <source>
        <dbReference type="SAM" id="MobiDB-lite"/>
    </source>
</evidence>
<comment type="function">
    <text evidence="5">May play a role in anterograde transport of membrane proteins from the endoplasmic reticulum to the Golgi.</text>
</comment>
<dbReference type="GO" id="GO:0006888">
    <property type="term" value="P:endoplasmic reticulum to Golgi vesicle-mediated transport"/>
    <property type="evidence" value="ECO:0007669"/>
    <property type="project" value="UniProtKB-UniRule"/>
</dbReference>
<keyword evidence="5" id="KW-0256">Endoplasmic reticulum</keyword>
<protein>
    <recommendedName>
        <fullName evidence="5">Endoplasmic reticulum transmembrane protein</fullName>
    </recommendedName>
</protein>
<keyword evidence="4 5" id="KW-0472">Membrane</keyword>
<dbReference type="PANTHER" id="PTHR12701:SF19">
    <property type="entry name" value="ENDOPLASMIC RETICULUM TRANSMEMBRANE PROTEIN 1-RELATED"/>
    <property type="match status" value="1"/>
</dbReference>
<evidence type="ECO:0000256" key="4">
    <source>
        <dbReference type="ARBA" id="ARBA00023136"/>
    </source>
</evidence>
<name>A0A8J2TBX2_ZYGB2</name>
<dbReference type="PANTHER" id="PTHR12701">
    <property type="entry name" value="BCR-ASSOCIATED PROTEIN, BAP"/>
    <property type="match status" value="1"/>
</dbReference>
<dbReference type="GO" id="GO:0070973">
    <property type="term" value="P:protein localization to endoplasmic reticulum exit site"/>
    <property type="evidence" value="ECO:0007669"/>
    <property type="project" value="UniProtKB-UniRule"/>
</dbReference>
<keyword evidence="5" id="KW-0653">Protein transport</keyword>
<feature type="domain" description="BAP29/BAP31 transmembrane" evidence="7">
    <location>
        <begin position="1"/>
        <end position="138"/>
    </location>
</feature>
<proteinExistence type="inferred from homology"/>
<comment type="subcellular location">
    <subcellularLocation>
        <location evidence="5">Endoplasmic reticulum membrane</location>
        <topology evidence="5">Multi-pass membrane protein</topology>
    </subcellularLocation>
    <subcellularLocation>
        <location evidence="1">Membrane</location>
        <topology evidence="1">Multi-pass membrane protein</topology>
    </subcellularLocation>
</comment>
<evidence type="ECO:0000313" key="9">
    <source>
        <dbReference type="Proteomes" id="UP000019375"/>
    </source>
</evidence>
<evidence type="ECO:0000259" key="7">
    <source>
        <dbReference type="Pfam" id="PF05529"/>
    </source>
</evidence>
<feature type="region of interest" description="Disordered" evidence="6">
    <location>
        <begin position="142"/>
        <end position="177"/>
    </location>
</feature>
<feature type="compositionally biased region" description="Basic and acidic residues" evidence="6">
    <location>
        <begin position="164"/>
        <end position="177"/>
    </location>
</feature>
<evidence type="ECO:0000256" key="5">
    <source>
        <dbReference type="RuleBase" id="RU367026"/>
    </source>
</evidence>
<keyword evidence="3 5" id="KW-1133">Transmembrane helix</keyword>
<feature type="compositionally biased region" description="Basic residues" evidence="6">
    <location>
        <begin position="214"/>
        <end position="224"/>
    </location>
</feature>
<evidence type="ECO:0000313" key="8">
    <source>
        <dbReference type="EMBL" id="CDF91996.1"/>
    </source>
</evidence>
<evidence type="ECO:0000256" key="2">
    <source>
        <dbReference type="ARBA" id="ARBA00022692"/>
    </source>
</evidence>
<accession>A0A8J2TBX2</accession>
<gene>
    <name evidence="8" type="ORF">BN860_00716g</name>
</gene>
<keyword evidence="5" id="KW-0931">ER-Golgi transport</keyword>
<evidence type="ECO:0000256" key="1">
    <source>
        <dbReference type="ARBA" id="ARBA00004141"/>
    </source>
</evidence>
<dbReference type="Proteomes" id="UP000019375">
    <property type="component" value="Unassembled WGS sequence"/>
</dbReference>
<feature type="transmembrane region" description="Helical" evidence="5">
    <location>
        <begin position="47"/>
        <end position="66"/>
    </location>
</feature>
<dbReference type="Pfam" id="PF05529">
    <property type="entry name" value="Bap31"/>
    <property type="match status" value="1"/>
</dbReference>
<dbReference type="AlphaFoldDB" id="A0A8J2TBX2"/>
<feature type="transmembrane region" description="Helical" evidence="5">
    <location>
        <begin position="6"/>
        <end position="26"/>
    </location>
</feature>
<keyword evidence="9" id="KW-1185">Reference proteome</keyword>
<keyword evidence="5" id="KW-0813">Transport</keyword>
<keyword evidence="2 5" id="KW-0812">Transmembrane</keyword>
<dbReference type="InterPro" id="IPR008417">
    <property type="entry name" value="BAP29/BAP31"/>
</dbReference>
<dbReference type="GO" id="GO:0005789">
    <property type="term" value="C:endoplasmic reticulum membrane"/>
    <property type="evidence" value="ECO:0007669"/>
    <property type="project" value="UniProtKB-SubCell"/>
</dbReference>
<comment type="similarity">
    <text evidence="5">Belongs to the BCAP29/BCAP31 family.</text>
</comment>
<feature type="transmembrane region" description="Helical" evidence="5">
    <location>
        <begin position="108"/>
        <end position="127"/>
    </location>
</feature>
<dbReference type="OrthoDB" id="435607at2759"/>
<organism evidence="8 9">
    <name type="scientific">Zygosaccharomyces bailii (strain CLIB 213 / ATCC 58445 / CBS 680 / BCRC 21525 / NBRC 1098 / NCYC 1416 / NRRL Y-2227)</name>
    <dbReference type="NCBI Taxonomy" id="1333698"/>
    <lineage>
        <taxon>Eukaryota</taxon>
        <taxon>Fungi</taxon>
        <taxon>Dikarya</taxon>
        <taxon>Ascomycota</taxon>
        <taxon>Saccharomycotina</taxon>
        <taxon>Saccharomycetes</taxon>
        <taxon>Saccharomycetales</taxon>
        <taxon>Saccharomycetaceae</taxon>
        <taxon>Zygosaccharomyces</taxon>
    </lineage>
</organism>
<sequence>MSLYLSGLFGLLTVEMTILFVVVLPLPFVVRRKIYALYYKWTSSRKVMTSIYIFAGLVSILFFDSWRRAQFKVWLHHYSREHQEVDENGSVTPTQALATRAYNQRNTYISGFILYFLVCIPSVFTIIRRLIKYQNLINKLEGKPVGPSTPGTQPTNKGKGKVNSTKEGKPEFVDEREIDHLKHELERKDVDLEGLQKQVKNLENYFDEQNDQKRPKKTPSKKNV</sequence>
<feature type="region of interest" description="Disordered" evidence="6">
    <location>
        <begin position="203"/>
        <end position="224"/>
    </location>
</feature>
<dbReference type="EMBL" id="HG316470">
    <property type="protein sequence ID" value="CDF91996.1"/>
    <property type="molecule type" value="Genomic_DNA"/>
</dbReference>
<dbReference type="InterPro" id="IPR040463">
    <property type="entry name" value="BAP29/BAP31_N"/>
</dbReference>